<evidence type="ECO:0000313" key="2">
    <source>
        <dbReference type="EMBL" id="KAL2917231.1"/>
    </source>
</evidence>
<feature type="compositionally biased region" description="Low complexity" evidence="1">
    <location>
        <begin position="429"/>
        <end position="440"/>
    </location>
</feature>
<feature type="region of interest" description="Disordered" evidence="1">
    <location>
        <begin position="376"/>
        <end position="440"/>
    </location>
</feature>
<protein>
    <submittedName>
        <fullName evidence="2">Uncharacterized protein</fullName>
    </submittedName>
</protein>
<accession>A0ABR4NCJ4</accession>
<reference evidence="2 3" key="1">
    <citation type="submission" date="2023-09" db="EMBL/GenBank/DDBJ databases">
        <title>Pangenome analysis of Batrachochytrium dendrobatidis and related Chytrids.</title>
        <authorList>
            <person name="Yacoub M.N."/>
            <person name="Stajich J.E."/>
            <person name="James T.Y."/>
        </authorList>
    </citation>
    <scope>NUCLEOTIDE SEQUENCE [LARGE SCALE GENOMIC DNA]</scope>
    <source>
        <strain evidence="2 3">JEL0888</strain>
    </source>
</reference>
<feature type="compositionally biased region" description="Low complexity" evidence="1">
    <location>
        <begin position="377"/>
        <end position="387"/>
    </location>
</feature>
<evidence type="ECO:0000256" key="1">
    <source>
        <dbReference type="SAM" id="MobiDB-lite"/>
    </source>
</evidence>
<sequence>MAQSFKFLRNGCAAVPPSSTRARVANVLWRRFWQARHRLRRAAPRAIGCTGVIGTLYIVADSPAMPAAAAMHAAVSCIPPFMHSRDGPCPARPPLPSPPTSGGPSPPAGERRESAASESSATSLASRFSRSSCFSASPSLWSLASESSDATARVPTAIAAATAAVSSAAAAAALAAADADKHAAGGAAACAGIAGSTDTARSSPVPMPKRPLKSCLKQQPLAIGPEWLRLLRTLRDHPELDIDSTRFCTFFTPGEAATTDLKIQFDRPGALRRDESTTVSFNWTVQQRIIVDVSSDSDTDADFEDAGTEFADGDGAVDASLEAVASDDDQGRPAPIFTFEDADGNIIGFDDAATSSEHTSPPFPVSYFIDQDATELSSPPVAAPPASFIGRRRGSIDGSEALGFDDAPTPTPRSRRPSATVWPRANSVPSGAGSAHAPAPLMPLTPVSVPSTPMTMPMTPALLKIDTDTIFMPSTADIEPHLLMPLVNATVEPSSPTRYKIKFVEAPCIPATLQEIEFGHRCLDCAFTFFEGACYDDVYGSGLSVAPELCANPAARIEQVPSHMFDAPPVAASDSAGTGTMPHSMLRGSAPSAAAAAAASTAFSAAFASTVAAFGVGAVFNQMRAAIPPGVVDPAVEDLQAARLAALTNQIAEKALEVVDTLHSVFENLEEVSRIAVGAWRSLSFF</sequence>
<name>A0ABR4NCJ4_9FUNG</name>
<dbReference type="EMBL" id="JADGIZ020000012">
    <property type="protein sequence ID" value="KAL2917231.1"/>
    <property type="molecule type" value="Genomic_DNA"/>
</dbReference>
<gene>
    <name evidence="2" type="ORF">HK105_203296</name>
</gene>
<dbReference type="Proteomes" id="UP001527925">
    <property type="component" value="Unassembled WGS sequence"/>
</dbReference>
<organism evidence="2 3">
    <name type="scientific">Polyrhizophydium stewartii</name>
    <dbReference type="NCBI Taxonomy" id="2732419"/>
    <lineage>
        <taxon>Eukaryota</taxon>
        <taxon>Fungi</taxon>
        <taxon>Fungi incertae sedis</taxon>
        <taxon>Chytridiomycota</taxon>
        <taxon>Chytridiomycota incertae sedis</taxon>
        <taxon>Chytridiomycetes</taxon>
        <taxon>Rhizophydiales</taxon>
        <taxon>Rhizophydiales incertae sedis</taxon>
        <taxon>Polyrhizophydium</taxon>
    </lineage>
</organism>
<evidence type="ECO:0000313" key="3">
    <source>
        <dbReference type="Proteomes" id="UP001527925"/>
    </source>
</evidence>
<feature type="compositionally biased region" description="Pro residues" evidence="1">
    <location>
        <begin position="90"/>
        <end position="107"/>
    </location>
</feature>
<keyword evidence="3" id="KW-1185">Reference proteome</keyword>
<comment type="caution">
    <text evidence="2">The sequence shown here is derived from an EMBL/GenBank/DDBJ whole genome shotgun (WGS) entry which is preliminary data.</text>
</comment>
<proteinExistence type="predicted"/>
<feature type="region of interest" description="Disordered" evidence="1">
    <location>
        <begin position="88"/>
        <end position="121"/>
    </location>
</feature>